<organism evidence="1 2">
    <name type="scientific">Tomitella cavernea</name>
    <dbReference type="NCBI Taxonomy" id="1387982"/>
    <lineage>
        <taxon>Bacteria</taxon>
        <taxon>Bacillati</taxon>
        <taxon>Actinomycetota</taxon>
        <taxon>Actinomycetes</taxon>
        <taxon>Mycobacteriales</taxon>
        <taxon>Tomitella</taxon>
    </lineage>
</organism>
<dbReference type="Proteomes" id="UP001500839">
    <property type="component" value="Unassembled WGS sequence"/>
</dbReference>
<sequence>MDFVSSGCRCASAVHEPGDESSREGAGLVAIAGGAHVGVTAGAADHMDEPEVDYDKDMTVLPGPVVIADGHLRRASSHLERYDFAGRLQHPLYPSGSGPVGMLELRHDGCPELVVAVGTAT</sequence>
<protein>
    <submittedName>
        <fullName evidence="1">Uncharacterized protein</fullName>
    </submittedName>
</protein>
<dbReference type="EMBL" id="BAABKQ010000001">
    <property type="protein sequence ID" value="GAA4818959.1"/>
    <property type="molecule type" value="Genomic_DNA"/>
</dbReference>
<keyword evidence="2" id="KW-1185">Reference proteome</keyword>
<accession>A0ABP9CVB7</accession>
<comment type="caution">
    <text evidence="1">The sequence shown here is derived from an EMBL/GenBank/DDBJ whole genome shotgun (WGS) entry which is preliminary data.</text>
</comment>
<evidence type="ECO:0000313" key="1">
    <source>
        <dbReference type="EMBL" id="GAA4818959.1"/>
    </source>
</evidence>
<evidence type="ECO:0000313" key="2">
    <source>
        <dbReference type="Proteomes" id="UP001500839"/>
    </source>
</evidence>
<proteinExistence type="predicted"/>
<name>A0ABP9CVB7_9ACTN</name>
<reference evidence="2" key="1">
    <citation type="journal article" date="2019" name="Int. J. Syst. Evol. Microbiol.">
        <title>The Global Catalogue of Microorganisms (GCM) 10K type strain sequencing project: providing services to taxonomists for standard genome sequencing and annotation.</title>
        <authorList>
            <consortium name="The Broad Institute Genomics Platform"/>
            <consortium name="The Broad Institute Genome Sequencing Center for Infectious Disease"/>
            <person name="Wu L."/>
            <person name="Ma J."/>
        </authorList>
    </citation>
    <scope>NUCLEOTIDE SEQUENCE [LARGE SCALE GENOMIC DNA]</scope>
    <source>
        <strain evidence="2">JCM 18542</strain>
    </source>
</reference>
<gene>
    <name evidence="1" type="ORF">GCM10023353_27970</name>
</gene>